<reference evidence="2 3" key="1">
    <citation type="submission" date="2016-10" db="EMBL/GenBank/DDBJ databases">
        <authorList>
            <person name="de Groot N.N."/>
        </authorList>
    </citation>
    <scope>NUCLEOTIDE SEQUENCE [LARGE SCALE GENOMIC DNA]</scope>
    <source>
        <strain evidence="2 3">EP1-55-1</strain>
    </source>
</reference>
<dbReference type="Gene3D" id="2.60.40.420">
    <property type="entry name" value="Cupredoxins - blue copper proteins"/>
    <property type="match status" value="1"/>
</dbReference>
<name>A0A1I5R883_9BACT</name>
<evidence type="ECO:0000256" key="1">
    <source>
        <dbReference type="SAM" id="Phobius"/>
    </source>
</evidence>
<dbReference type="AlphaFoldDB" id="A0A1I5R883"/>
<keyword evidence="1" id="KW-0472">Membrane</keyword>
<gene>
    <name evidence="2" type="ORF">SAMN05216234_12524</name>
</gene>
<dbReference type="RefSeq" id="WP_092912868.1">
    <property type="nucleotide sequence ID" value="NZ_FOXB01000025.1"/>
</dbReference>
<protein>
    <submittedName>
        <fullName evidence="2">Cytochrome c oxidase subunit 2</fullName>
    </submittedName>
</protein>
<dbReference type="Proteomes" id="UP000199227">
    <property type="component" value="Unassembled WGS sequence"/>
</dbReference>
<sequence>MADSIDVLSTLKLVYTIYALIVISLIGWFALRIMQDGKKEGAKPVVFYAYIGVLVAIGTGLHFLTYNVVPWVPIDLDRANLKADKTFHITYKDHKIELDEKPMKVECGKKVVFEVVSEDLTYGFGLFRKNHTMVTQMQVVPGKVNDLMWEFHKNGTYYIRSTEYSGPKGAQMIVKDAVVVSGCSENDKYAMNEGGN</sequence>
<dbReference type="SUPFAM" id="SSF49503">
    <property type="entry name" value="Cupredoxins"/>
    <property type="match status" value="1"/>
</dbReference>
<dbReference type="EMBL" id="FOXB01000025">
    <property type="protein sequence ID" value="SFP54752.1"/>
    <property type="molecule type" value="Genomic_DNA"/>
</dbReference>
<dbReference type="InterPro" id="IPR008972">
    <property type="entry name" value="Cupredoxin"/>
</dbReference>
<dbReference type="STRING" id="223786.SAMN05216234_12524"/>
<evidence type="ECO:0000313" key="2">
    <source>
        <dbReference type="EMBL" id="SFP54752.1"/>
    </source>
</evidence>
<proteinExistence type="predicted"/>
<keyword evidence="1" id="KW-0812">Transmembrane</keyword>
<dbReference type="OrthoDB" id="12590at2"/>
<accession>A0A1I5R883</accession>
<organism evidence="2 3">
    <name type="scientific">Hydrogenimonas thermophila</name>
    <dbReference type="NCBI Taxonomy" id="223786"/>
    <lineage>
        <taxon>Bacteria</taxon>
        <taxon>Pseudomonadati</taxon>
        <taxon>Campylobacterota</taxon>
        <taxon>Epsilonproteobacteria</taxon>
        <taxon>Campylobacterales</taxon>
        <taxon>Hydrogenimonadaceae</taxon>
        <taxon>Hydrogenimonas</taxon>
    </lineage>
</organism>
<keyword evidence="1" id="KW-1133">Transmembrane helix</keyword>
<evidence type="ECO:0000313" key="3">
    <source>
        <dbReference type="Proteomes" id="UP000199227"/>
    </source>
</evidence>
<keyword evidence="3" id="KW-1185">Reference proteome</keyword>
<feature type="transmembrane region" description="Helical" evidence="1">
    <location>
        <begin position="45"/>
        <end position="64"/>
    </location>
</feature>
<feature type="transmembrane region" description="Helical" evidence="1">
    <location>
        <begin position="13"/>
        <end position="33"/>
    </location>
</feature>